<dbReference type="EMBL" id="JAUIZM010000001">
    <property type="protein sequence ID" value="KAK1405700.1"/>
    <property type="molecule type" value="Genomic_DNA"/>
</dbReference>
<dbReference type="PANTHER" id="PTHR10775:SF182">
    <property type="entry name" value="TRANSPOSON, EN_SPM-LIKE, TRANSPOSASE-ASSOCIATED DOMAIN PROTEIN-RELATED"/>
    <property type="match status" value="1"/>
</dbReference>
<dbReference type="Proteomes" id="UP001237642">
    <property type="component" value="Unassembled WGS sequence"/>
</dbReference>
<sequence>MIDREDVFDEYEILRDAFRGEDFGEEYSQHEDPNEQAAKFLDNVNSVAEPIYPGNTKYPQLKFVTRLLHWKNHNKCSDKAFDELLLLLGDVFPEGHKLPFNYYDVKKMVKKLNMGYEKIHACENDCMLFYGDDKDLENCKYCELSRYNVATNGGSDTILRKILRYFKITHRLQRLYMCTHTAGHMKYHKNRIVTEGVLSHPVDGEEWKEFDKNYPDFAAEIRNVRLGLVYNLPHTMSMKEPYMFMTLLVPGPNDPERNLNVYLRPLIDELFNLWQVGVQTFDTSTKTNFMMRAALLWTISDFPGLGMVNSWEDGLSYLYG</sequence>
<organism evidence="1 2">
    <name type="scientific">Heracleum sosnowskyi</name>
    <dbReference type="NCBI Taxonomy" id="360622"/>
    <lineage>
        <taxon>Eukaryota</taxon>
        <taxon>Viridiplantae</taxon>
        <taxon>Streptophyta</taxon>
        <taxon>Embryophyta</taxon>
        <taxon>Tracheophyta</taxon>
        <taxon>Spermatophyta</taxon>
        <taxon>Magnoliopsida</taxon>
        <taxon>eudicotyledons</taxon>
        <taxon>Gunneridae</taxon>
        <taxon>Pentapetalae</taxon>
        <taxon>asterids</taxon>
        <taxon>campanulids</taxon>
        <taxon>Apiales</taxon>
        <taxon>Apiaceae</taxon>
        <taxon>Apioideae</taxon>
        <taxon>apioid superclade</taxon>
        <taxon>Tordylieae</taxon>
        <taxon>Tordyliinae</taxon>
        <taxon>Heracleum</taxon>
    </lineage>
</organism>
<keyword evidence="2" id="KW-1185">Reference proteome</keyword>
<dbReference type="AlphaFoldDB" id="A0AAD8JPT4"/>
<reference evidence="1" key="2">
    <citation type="submission" date="2023-05" db="EMBL/GenBank/DDBJ databases">
        <authorList>
            <person name="Schelkunov M.I."/>
        </authorList>
    </citation>
    <scope>NUCLEOTIDE SEQUENCE</scope>
    <source>
        <strain evidence="1">Hsosn_3</strain>
        <tissue evidence="1">Leaf</tissue>
    </source>
</reference>
<dbReference type="InterPro" id="IPR004242">
    <property type="entry name" value="Transposase_21"/>
</dbReference>
<name>A0AAD8JPT4_9APIA</name>
<protein>
    <recommendedName>
        <fullName evidence="3">Transposase</fullName>
    </recommendedName>
</protein>
<gene>
    <name evidence="1" type="ORF">POM88_005305</name>
</gene>
<evidence type="ECO:0000313" key="2">
    <source>
        <dbReference type="Proteomes" id="UP001237642"/>
    </source>
</evidence>
<evidence type="ECO:0000313" key="1">
    <source>
        <dbReference type="EMBL" id="KAK1405700.1"/>
    </source>
</evidence>
<accession>A0AAD8JPT4</accession>
<dbReference type="PANTHER" id="PTHR10775">
    <property type="entry name" value="OS08G0208400 PROTEIN"/>
    <property type="match status" value="1"/>
</dbReference>
<comment type="caution">
    <text evidence="1">The sequence shown here is derived from an EMBL/GenBank/DDBJ whole genome shotgun (WGS) entry which is preliminary data.</text>
</comment>
<reference evidence="1" key="1">
    <citation type="submission" date="2023-02" db="EMBL/GenBank/DDBJ databases">
        <title>Genome of toxic invasive species Heracleum sosnowskyi carries increased number of genes despite the absence of recent whole-genome duplications.</title>
        <authorList>
            <person name="Schelkunov M."/>
            <person name="Shtratnikova V."/>
            <person name="Makarenko M."/>
            <person name="Klepikova A."/>
            <person name="Omelchenko D."/>
            <person name="Novikova G."/>
            <person name="Obukhova E."/>
            <person name="Bogdanov V."/>
            <person name="Penin A."/>
            <person name="Logacheva M."/>
        </authorList>
    </citation>
    <scope>NUCLEOTIDE SEQUENCE</scope>
    <source>
        <strain evidence="1">Hsosn_3</strain>
        <tissue evidence="1">Leaf</tissue>
    </source>
</reference>
<evidence type="ECO:0008006" key="3">
    <source>
        <dbReference type="Google" id="ProtNLM"/>
    </source>
</evidence>
<proteinExistence type="predicted"/>
<dbReference type="Pfam" id="PF02992">
    <property type="entry name" value="Transposase_21"/>
    <property type="match status" value="2"/>
</dbReference>